<dbReference type="RefSeq" id="WP_194412194.1">
    <property type="nucleotide sequence ID" value="NZ_JADIJF010000001.1"/>
</dbReference>
<evidence type="ECO:0000256" key="2">
    <source>
        <dbReference type="SAM" id="Phobius"/>
    </source>
</evidence>
<keyword evidence="2" id="KW-0472">Membrane</keyword>
<dbReference type="Proteomes" id="UP001501407">
    <property type="component" value="Unassembled WGS sequence"/>
</dbReference>
<evidence type="ECO:0008006" key="5">
    <source>
        <dbReference type="Google" id="ProtNLM"/>
    </source>
</evidence>
<evidence type="ECO:0000313" key="3">
    <source>
        <dbReference type="EMBL" id="GAA5084683.1"/>
    </source>
</evidence>
<evidence type="ECO:0000313" key="4">
    <source>
        <dbReference type="Proteomes" id="UP001501407"/>
    </source>
</evidence>
<sequence length="272" mass="28348">MSEVSGEAFDPERELAELRERAYGPASDIDSDPAAIARLAELEEAHRRAVAARGPAGPGPSPAAIATPGEAPPVAPAEVEAVGSAEAGAAAAISPATRLDNRGYGAPWGRTLRNSRRYVFLGLAAAVVCAAVVCGIYWALAPRPAAILQAGARTADAAAEDRWIVFSSEEGLFMDRTVDQQTLTPYGAFHGVAVWSAVDDLDNPCLILVEESSERTLQAVCTPRSGQLIADVGVWNGGDPDIAGGLALGSVLRFQHRGATVEAWVIEAPDAR</sequence>
<feature type="region of interest" description="Disordered" evidence="1">
    <location>
        <begin position="48"/>
        <end position="71"/>
    </location>
</feature>
<keyword evidence="4" id="KW-1185">Reference proteome</keyword>
<dbReference type="EMBL" id="BAABKZ010000001">
    <property type="protein sequence ID" value="GAA5084683.1"/>
    <property type="molecule type" value="Genomic_DNA"/>
</dbReference>
<reference evidence="4" key="1">
    <citation type="journal article" date="2019" name="Int. J. Syst. Evol. Microbiol.">
        <title>The Global Catalogue of Microorganisms (GCM) 10K type strain sequencing project: providing services to taxonomists for standard genome sequencing and annotation.</title>
        <authorList>
            <consortium name="The Broad Institute Genomics Platform"/>
            <consortium name="The Broad Institute Genome Sequencing Center for Infectious Disease"/>
            <person name="Wu L."/>
            <person name="Ma J."/>
        </authorList>
    </citation>
    <scope>NUCLEOTIDE SEQUENCE [LARGE SCALE GENOMIC DNA]</scope>
    <source>
        <strain evidence="4">JCM 18959</strain>
    </source>
</reference>
<comment type="caution">
    <text evidence="3">The sequence shown here is derived from an EMBL/GenBank/DDBJ whole genome shotgun (WGS) entry which is preliminary data.</text>
</comment>
<keyword evidence="2" id="KW-0812">Transmembrane</keyword>
<protein>
    <recommendedName>
        <fullName evidence="5">Anti-sigma factor</fullName>
    </recommendedName>
</protein>
<organism evidence="3 4">
    <name type="scientific">Microbacterium yannicii</name>
    <dbReference type="NCBI Taxonomy" id="671622"/>
    <lineage>
        <taxon>Bacteria</taxon>
        <taxon>Bacillati</taxon>
        <taxon>Actinomycetota</taxon>
        <taxon>Actinomycetes</taxon>
        <taxon>Micrococcales</taxon>
        <taxon>Microbacteriaceae</taxon>
        <taxon>Microbacterium</taxon>
    </lineage>
</organism>
<feature type="transmembrane region" description="Helical" evidence="2">
    <location>
        <begin position="118"/>
        <end position="140"/>
    </location>
</feature>
<proteinExistence type="predicted"/>
<accession>A0ABP9LXE5</accession>
<keyword evidence="2" id="KW-1133">Transmembrane helix</keyword>
<name>A0ABP9LXE5_9MICO</name>
<evidence type="ECO:0000256" key="1">
    <source>
        <dbReference type="SAM" id="MobiDB-lite"/>
    </source>
</evidence>
<gene>
    <name evidence="3" type="ORF">GCM10025760_02780</name>
</gene>